<organism evidence="2 3">
    <name type="scientific">Corchorus capsularis</name>
    <name type="common">Jute</name>
    <dbReference type="NCBI Taxonomy" id="210143"/>
    <lineage>
        <taxon>Eukaryota</taxon>
        <taxon>Viridiplantae</taxon>
        <taxon>Streptophyta</taxon>
        <taxon>Embryophyta</taxon>
        <taxon>Tracheophyta</taxon>
        <taxon>Spermatophyta</taxon>
        <taxon>Magnoliopsida</taxon>
        <taxon>eudicotyledons</taxon>
        <taxon>Gunneridae</taxon>
        <taxon>Pentapetalae</taxon>
        <taxon>rosids</taxon>
        <taxon>malvids</taxon>
        <taxon>Malvales</taxon>
        <taxon>Malvaceae</taxon>
        <taxon>Grewioideae</taxon>
        <taxon>Apeibeae</taxon>
        <taxon>Corchorus</taxon>
    </lineage>
</organism>
<accession>A0A1R3JEB2</accession>
<dbReference type="STRING" id="210143.A0A1R3JEB2"/>
<dbReference type="Proteomes" id="UP000188268">
    <property type="component" value="Unassembled WGS sequence"/>
</dbReference>
<dbReference type="EMBL" id="AWWV01008101">
    <property type="protein sequence ID" value="OMO93168.1"/>
    <property type="molecule type" value="Genomic_DNA"/>
</dbReference>
<keyword evidence="1" id="KW-0812">Transmembrane</keyword>
<evidence type="ECO:0000313" key="2">
    <source>
        <dbReference type="EMBL" id="OMO93168.1"/>
    </source>
</evidence>
<gene>
    <name evidence="2" type="ORF">CCACVL1_06623</name>
</gene>
<dbReference type="OMA" id="LEPYSQN"/>
<keyword evidence="1" id="KW-1133">Transmembrane helix</keyword>
<feature type="transmembrane region" description="Helical" evidence="1">
    <location>
        <begin position="12"/>
        <end position="32"/>
    </location>
</feature>
<reference evidence="2 3" key="1">
    <citation type="submission" date="2013-09" db="EMBL/GenBank/DDBJ databases">
        <title>Corchorus capsularis genome sequencing.</title>
        <authorList>
            <person name="Alam M."/>
            <person name="Haque M.S."/>
            <person name="Islam M.S."/>
            <person name="Emdad E.M."/>
            <person name="Islam M.M."/>
            <person name="Ahmed B."/>
            <person name="Halim A."/>
            <person name="Hossen Q.M.M."/>
            <person name="Hossain M.Z."/>
            <person name="Ahmed R."/>
            <person name="Khan M.M."/>
            <person name="Islam R."/>
            <person name="Rashid M.M."/>
            <person name="Khan S.A."/>
            <person name="Rahman M.S."/>
            <person name="Alam M."/>
        </authorList>
    </citation>
    <scope>NUCLEOTIDE SEQUENCE [LARGE SCALE GENOMIC DNA]</scope>
    <source>
        <strain evidence="3">cv. CVL-1</strain>
        <tissue evidence="2">Whole seedling</tissue>
    </source>
</reference>
<dbReference type="OrthoDB" id="1730905at2759"/>
<keyword evidence="1" id="KW-0472">Membrane</keyword>
<comment type="caution">
    <text evidence="2">The sequence shown here is derived from an EMBL/GenBank/DDBJ whole genome shotgun (WGS) entry which is preliminary data.</text>
</comment>
<proteinExistence type="predicted"/>
<keyword evidence="3" id="KW-1185">Reference proteome</keyword>
<evidence type="ECO:0000256" key="1">
    <source>
        <dbReference type="SAM" id="Phobius"/>
    </source>
</evidence>
<dbReference type="Gramene" id="OMO93168">
    <property type="protein sequence ID" value="OMO93168"/>
    <property type="gene ID" value="CCACVL1_06623"/>
</dbReference>
<name>A0A1R3JEB2_COCAP</name>
<protein>
    <submittedName>
        <fullName evidence="2">Uncharacterized protein</fullName>
    </submittedName>
</protein>
<feature type="transmembrane region" description="Helical" evidence="1">
    <location>
        <begin position="62"/>
        <end position="79"/>
    </location>
</feature>
<feature type="non-terminal residue" evidence="2">
    <location>
        <position position="80"/>
    </location>
</feature>
<sequence>MAALEFLLSDELLGAIVPVVMYWLYSGIYMVLEPYSQNYRLHSKKDEDQKNLVSKEAVIKRVLFLQFLQILSAILLFMVW</sequence>
<evidence type="ECO:0000313" key="3">
    <source>
        <dbReference type="Proteomes" id="UP000188268"/>
    </source>
</evidence>
<dbReference type="AlphaFoldDB" id="A0A1R3JEB2"/>